<comment type="similarity">
    <text evidence="1">Belongs to the DNA polymerase type-B family.</text>
</comment>
<organism evidence="10 11">
    <name type="scientific">Agrobacterium pusense</name>
    <dbReference type="NCBI Taxonomy" id="648995"/>
    <lineage>
        <taxon>Bacteria</taxon>
        <taxon>Pseudomonadati</taxon>
        <taxon>Pseudomonadota</taxon>
        <taxon>Alphaproteobacteria</taxon>
        <taxon>Hyphomicrobiales</taxon>
        <taxon>Rhizobiaceae</taxon>
        <taxon>Rhizobium/Agrobacterium group</taxon>
        <taxon>Agrobacterium</taxon>
    </lineage>
</organism>
<reference evidence="10 11" key="1">
    <citation type="submission" date="2020-04" db="EMBL/GenBank/DDBJ databases">
        <title>FDA dAtabase for Regulatory Grade micrObial Sequences (FDA-ARGOS): Supporting development and validation of Infectious Disease Dx tests.</title>
        <authorList>
            <person name="Sciortino C."/>
            <person name="Tallon L."/>
            <person name="Sadzewicz L."/>
            <person name="Vavikolanu K."/>
            <person name="Mehta A."/>
            <person name="Aluvathingal J."/>
            <person name="Nadendla S."/>
            <person name="Nandy P."/>
            <person name="Geyer C."/>
            <person name="Yan Y."/>
            <person name="Sichtig H."/>
        </authorList>
    </citation>
    <scope>NUCLEOTIDE SEQUENCE [LARGE SCALE GENOMIC DNA]</scope>
    <source>
        <strain evidence="10 11">FDAARGOS_633</strain>
    </source>
</reference>
<keyword evidence="4" id="KW-0548">Nucleotidyltransferase</keyword>
<protein>
    <recommendedName>
        <fullName evidence="2">DNA-directed DNA polymerase</fullName>
        <ecNumber evidence="2">2.7.7.7</ecNumber>
    </recommendedName>
</protein>
<keyword evidence="6" id="KW-0239">DNA-directed DNA polymerase</keyword>
<sequence length="843" mass="93767">MKTASTEAKSDDKDKLRANIGIDSEWVTYNNPATGRPENRILSYQAVLACGKARVSLVIYPKGKSRRHRVKLGTLIKKVVDKAIRAKALSRYPSDITVYGHFLRADAVHFLDFWLMKREFDGLGRTIVGQSVEIKLDEEDERPTKGVVRSVTIFKGSGHSLQIIRVRFVDTLLLTPGRAGLAVAGEIVGLSKLQIPEGYSIDRMDKFLAGDPTAFEAYALRDAEISLEYGLRLEALATAMELRRVPTTLGGFAIPLLKKKAAVSGVNLDEAMGVRIVNETVYSEKTGRYRTVRRRKPVFGRQITDEFAAAAYHGGRNEAFWFGPTPNDVWYDFDIVSAYTSAMCLLRPLNFDHRQQPMHPDDFCLDEVGAARVAFVFPAGIKHPCLPVRSETGGGLIYPLAGESICTPAEIVVARNMGAKIKILDSMIIPYASDECFFADFSKEIRDRRSEAGKGTFEEKMWKEIGNILYGKVAQAVHEKRNFDPKTGEMKAISPSLITCPWYAAFITGFIRAVLSELLNGVPSHRTVLSATTDGLLTNAPMSEIDVSGPLCQSFIRLRQVHFETDAILEEKHRAAQIVVMKTRGQITAKTIPGHPPVLAKAGVKPDVPVAEHNDYMVRLFGNRYPGQKMSSSALISVQEMWRTESDMVAMSGEKTLNLEFDFKRKAAEACEIDFAGFRNVAFSTTAWSDIEAYENSRSRFRGWRLGHQRVLRSPSDLQAWLAYEALAPRVLKSGAGLLSDGAFGHLKRQFLRALVRGEWGLNLDGMTYPEVVFWLADNGIQISENDLKNAARPKSVLVPQSIYVSDETIPFLRVIAQQFPTLDLGAMILPEHLDAARKALNL</sequence>
<evidence type="ECO:0000256" key="2">
    <source>
        <dbReference type="ARBA" id="ARBA00012417"/>
    </source>
</evidence>
<evidence type="ECO:0000256" key="4">
    <source>
        <dbReference type="ARBA" id="ARBA00022695"/>
    </source>
</evidence>
<evidence type="ECO:0000256" key="8">
    <source>
        <dbReference type="ARBA" id="ARBA00049244"/>
    </source>
</evidence>
<evidence type="ECO:0000313" key="11">
    <source>
        <dbReference type="Proteomes" id="UP000500870"/>
    </source>
</evidence>
<accession>A0A6H0ZMT2</accession>
<dbReference type="RefSeq" id="WP_037089677.1">
    <property type="nucleotide sequence ID" value="NZ_CP050898.1"/>
</dbReference>
<evidence type="ECO:0000256" key="3">
    <source>
        <dbReference type="ARBA" id="ARBA00022679"/>
    </source>
</evidence>
<evidence type="ECO:0000256" key="1">
    <source>
        <dbReference type="ARBA" id="ARBA00005755"/>
    </source>
</evidence>
<evidence type="ECO:0000256" key="5">
    <source>
        <dbReference type="ARBA" id="ARBA00022705"/>
    </source>
</evidence>
<dbReference type="GO" id="GO:0000166">
    <property type="term" value="F:nucleotide binding"/>
    <property type="evidence" value="ECO:0007669"/>
    <property type="project" value="InterPro"/>
</dbReference>
<dbReference type="GO" id="GO:0003677">
    <property type="term" value="F:DNA binding"/>
    <property type="evidence" value="ECO:0007669"/>
    <property type="project" value="UniProtKB-KW"/>
</dbReference>
<dbReference type="GO" id="GO:0003887">
    <property type="term" value="F:DNA-directed DNA polymerase activity"/>
    <property type="evidence" value="ECO:0007669"/>
    <property type="project" value="UniProtKB-KW"/>
</dbReference>
<evidence type="ECO:0000256" key="6">
    <source>
        <dbReference type="ARBA" id="ARBA00022932"/>
    </source>
</evidence>
<dbReference type="SUPFAM" id="SSF56672">
    <property type="entry name" value="DNA/RNA polymerases"/>
    <property type="match status" value="1"/>
</dbReference>
<dbReference type="Proteomes" id="UP000500870">
    <property type="component" value="Chromosome 1"/>
</dbReference>
<dbReference type="GO" id="GO:0006260">
    <property type="term" value="P:DNA replication"/>
    <property type="evidence" value="ECO:0007669"/>
    <property type="project" value="UniProtKB-KW"/>
</dbReference>
<keyword evidence="3" id="KW-0808">Transferase</keyword>
<name>A0A6H0ZMT2_9HYPH</name>
<keyword evidence="7" id="KW-0238">DNA-binding</keyword>
<dbReference type="InterPro" id="IPR043502">
    <property type="entry name" value="DNA/RNA_pol_sf"/>
</dbReference>
<dbReference type="EMBL" id="CP050898">
    <property type="protein sequence ID" value="QIX21314.1"/>
    <property type="molecule type" value="Genomic_DNA"/>
</dbReference>
<dbReference type="AlphaFoldDB" id="A0A6H0ZMT2"/>
<dbReference type="InterPro" id="IPR004868">
    <property type="entry name" value="DNA-dir_DNA_pol_B_mt/vir"/>
</dbReference>
<proteinExistence type="inferred from homology"/>
<feature type="domain" description="DNA-directed DNA polymerase family B mitochondria/virus" evidence="9">
    <location>
        <begin position="306"/>
        <end position="480"/>
    </location>
</feature>
<evidence type="ECO:0000256" key="7">
    <source>
        <dbReference type="ARBA" id="ARBA00023125"/>
    </source>
</evidence>
<dbReference type="EC" id="2.7.7.7" evidence="2"/>
<dbReference type="Pfam" id="PF03175">
    <property type="entry name" value="DNA_pol_B_2"/>
    <property type="match status" value="1"/>
</dbReference>
<evidence type="ECO:0000259" key="9">
    <source>
        <dbReference type="Pfam" id="PF03175"/>
    </source>
</evidence>
<keyword evidence="5" id="KW-0235">DNA replication</keyword>
<evidence type="ECO:0000313" key="10">
    <source>
        <dbReference type="EMBL" id="QIX21314.1"/>
    </source>
</evidence>
<gene>
    <name evidence="10" type="ORF">FOB41_09280</name>
</gene>
<comment type="catalytic activity">
    <reaction evidence="8">
        <text>DNA(n) + a 2'-deoxyribonucleoside 5'-triphosphate = DNA(n+1) + diphosphate</text>
        <dbReference type="Rhea" id="RHEA:22508"/>
        <dbReference type="Rhea" id="RHEA-COMP:17339"/>
        <dbReference type="Rhea" id="RHEA-COMP:17340"/>
        <dbReference type="ChEBI" id="CHEBI:33019"/>
        <dbReference type="ChEBI" id="CHEBI:61560"/>
        <dbReference type="ChEBI" id="CHEBI:173112"/>
        <dbReference type="EC" id="2.7.7.7"/>
    </reaction>
</comment>